<dbReference type="EMBL" id="CAOQHR010000009">
    <property type="protein sequence ID" value="CAI6339118.1"/>
    <property type="molecule type" value="Genomic_DNA"/>
</dbReference>
<comment type="caution">
    <text evidence="1">The sequence shown here is derived from an EMBL/GenBank/DDBJ whole genome shotgun (WGS) entry which is preliminary data.</text>
</comment>
<gene>
    <name evidence="1" type="ORF">PDIGIT_LOCUS12265</name>
</gene>
<evidence type="ECO:0000313" key="1">
    <source>
        <dbReference type="EMBL" id="CAI6339118.1"/>
    </source>
</evidence>
<dbReference type="AlphaFoldDB" id="A0A9W4URN7"/>
<keyword evidence="2" id="KW-1185">Reference proteome</keyword>
<sequence length="41" mass="4878">MARHYLPRLVSKMRQDARTNQHSFSGDDHKCFTGDQFQCHQ</sequence>
<name>A0A9W4URN7_9PLEO</name>
<reference evidence="1" key="1">
    <citation type="submission" date="2023-01" db="EMBL/GenBank/DDBJ databases">
        <authorList>
            <person name="Van Ghelder C."/>
            <person name="Rancurel C."/>
        </authorList>
    </citation>
    <scope>NUCLEOTIDE SEQUENCE</scope>
    <source>
        <strain evidence="1">CNCM I-4278</strain>
    </source>
</reference>
<proteinExistence type="predicted"/>
<dbReference type="Proteomes" id="UP001152607">
    <property type="component" value="Unassembled WGS sequence"/>
</dbReference>
<evidence type="ECO:0000313" key="2">
    <source>
        <dbReference type="Proteomes" id="UP001152607"/>
    </source>
</evidence>
<protein>
    <submittedName>
        <fullName evidence="1">Uncharacterized protein</fullName>
    </submittedName>
</protein>
<organism evidence="1 2">
    <name type="scientific">Periconia digitata</name>
    <dbReference type="NCBI Taxonomy" id="1303443"/>
    <lineage>
        <taxon>Eukaryota</taxon>
        <taxon>Fungi</taxon>
        <taxon>Dikarya</taxon>
        <taxon>Ascomycota</taxon>
        <taxon>Pezizomycotina</taxon>
        <taxon>Dothideomycetes</taxon>
        <taxon>Pleosporomycetidae</taxon>
        <taxon>Pleosporales</taxon>
        <taxon>Massarineae</taxon>
        <taxon>Periconiaceae</taxon>
        <taxon>Periconia</taxon>
    </lineage>
</organism>
<accession>A0A9W4URN7</accession>